<dbReference type="SUPFAM" id="SSF51126">
    <property type="entry name" value="Pectin lyase-like"/>
    <property type="match status" value="1"/>
</dbReference>
<feature type="signal peptide" evidence="2">
    <location>
        <begin position="1"/>
        <end position="20"/>
    </location>
</feature>
<evidence type="ECO:0000256" key="1">
    <source>
        <dbReference type="ARBA" id="ARBA00022729"/>
    </source>
</evidence>
<keyword evidence="1 2" id="KW-0732">Signal</keyword>
<dbReference type="InterPro" id="IPR011050">
    <property type="entry name" value="Pectin_lyase_fold/virulence"/>
</dbReference>
<dbReference type="EMBL" id="BAABCW010000002">
    <property type="protein sequence ID" value="GAA4111055.1"/>
    <property type="molecule type" value="Genomic_DNA"/>
</dbReference>
<keyword evidence="5" id="KW-1185">Reference proteome</keyword>
<comment type="caution">
    <text evidence="4">The sequence shown here is derived from an EMBL/GenBank/DDBJ whole genome shotgun (WGS) entry which is preliminary data.</text>
</comment>
<dbReference type="Gene3D" id="2.160.20.10">
    <property type="entry name" value="Single-stranded right-handed beta-helix, Pectin lyase-like"/>
    <property type="match status" value="1"/>
</dbReference>
<dbReference type="Pfam" id="PF18962">
    <property type="entry name" value="Por_Secre_tail"/>
    <property type="match status" value="1"/>
</dbReference>
<feature type="domain" description="Secretion system C-terminal sorting" evidence="3">
    <location>
        <begin position="278"/>
        <end position="349"/>
    </location>
</feature>
<dbReference type="InterPro" id="IPR012334">
    <property type="entry name" value="Pectin_lyas_fold"/>
</dbReference>
<evidence type="ECO:0000259" key="3">
    <source>
        <dbReference type="Pfam" id="PF18962"/>
    </source>
</evidence>
<dbReference type="Proteomes" id="UP001500459">
    <property type="component" value="Unassembled WGS sequence"/>
</dbReference>
<dbReference type="NCBIfam" id="TIGR04183">
    <property type="entry name" value="Por_Secre_tail"/>
    <property type="match status" value="1"/>
</dbReference>
<dbReference type="InterPro" id="IPR026444">
    <property type="entry name" value="Secre_tail"/>
</dbReference>
<protein>
    <recommendedName>
        <fullName evidence="3">Secretion system C-terminal sorting domain-containing protein</fullName>
    </recommendedName>
</protein>
<reference evidence="5" key="1">
    <citation type="journal article" date="2019" name="Int. J. Syst. Evol. Microbiol.">
        <title>The Global Catalogue of Microorganisms (GCM) 10K type strain sequencing project: providing services to taxonomists for standard genome sequencing and annotation.</title>
        <authorList>
            <consortium name="The Broad Institute Genomics Platform"/>
            <consortium name="The Broad Institute Genome Sequencing Center for Infectious Disease"/>
            <person name="Wu L."/>
            <person name="Ma J."/>
        </authorList>
    </citation>
    <scope>NUCLEOTIDE SEQUENCE [LARGE SCALE GENOMIC DNA]</scope>
    <source>
        <strain evidence="5">JCM 17106</strain>
    </source>
</reference>
<feature type="chain" id="PRO_5046688993" description="Secretion system C-terminal sorting domain-containing protein" evidence="2">
    <location>
        <begin position="21"/>
        <end position="351"/>
    </location>
</feature>
<name>A0ABP7XEF2_9FLAO</name>
<evidence type="ECO:0000256" key="2">
    <source>
        <dbReference type="SAM" id="SignalP"/>
    </source>
</evidence>
<organism evidence="4 5">
    <name type="scientific">Aquimarina addita</name>
    <dbReference type="NCBI Taxonomy" id="870485"/>
    <lineage>
        <taxon>Bacteria</taxon>
        <taxon>Pseudomonadati</taxon>
        <taxon>Bacteroidota</taxon>
        <taxon>Flavobacteriia</taxon>
        <taxon>Flavobacteriales</taxon>
        <taxon>Flavobacteriaceae</taxon>
        <taxon>Aquimarina</taxon>
    </lineage>
</organism>
<gene>
    <name evidence="4" type="ORF">GCM10022393_08480</name>
</gene>
<accession>A0ABP7XEF2</accession>
<sequence>MKNNSLCVLLVLLTIFSTNAQEKPTAENTGPKGNLTEYTGETNITTEGTVLENFIINGSINVRANNVTIKNCLIITDGTYGIRATYDFESLLIEDCEIRGMQSAGIIGDNFIARRCNIWDSGADALKPFNNFIIEDCYIHDLGYIETSHADGLQMVGGSNGIIRRNNFDMPHDNPTYKNSQCIIMLTNIAPIDNILLEENWINGGGFSVHVRDKNTGFGIPTNVSLINNFFGRNHEFGTHFLDEGVVFSCNRWEDTNELIGECNSLSVEDFSVASIAMYPNPASEQFTIDLHEAQKGVLNIYTVTGKKVASTNTEGQSIINFTAESFVAGMYLVVFKGEKIQLQSKMMITK</sequence>
<evidence type="ECO:0000313" key="4">
    <source>
        <dbReference type="EMBL" id="GAA4111055.1"/>
    </source>
</evidence>
<dbReference type="RefSeq" id="WP_344925056.1">
    <property type="nucleotide sequence ID" value="NZ_BAABCW010000002.1"/>
</dbReference>
<evidence type="ECO:0000313" key="5">
    <source>
        <dbReference type="Proteomes" id="UP001500459"/>
    </source>
</evidence>
<proteinExistence type="predicted"/>